<organism evidence="2 3">
    <name type="scientific">Desulfosporosinus lacus DSM 15449</name>
    <dbReference type="NCBI Taxonomy" id="1121420"/>
    <lineage>
        <taxon>Bacteria</taxon>
        <taxon>Bacillati</taxon>
        <taxon>Bacillota</taxon>
        <taxon>Clostridia</taxon>
        <taxon>Eubacteriales</taxon>
        <taxon>Desulfitobacteriaceae</taxon>
        <taxon>Desulfosporosinus</taxon>
    </lineage>
</organism>
<keyword evidence="1" id="KW-0472">Membrane</keyword>
<name>A0A1M6AFB0_9FIRM</name>
<proteinExistence type="predicted"/>
<protein>
    <submittedName>
        <fullName evidence="2">ABC-2 type transport system permease protein</fullName>
    </submittedName>
</protein>
<feature type="transmembrane region" description="Helical" evidence="1">
    <location>
        <begin position="112"/>
        <end position="137"/>
    </location>
</feature>
<accession>A0A1M6AFB0</accession>
<dbReference type="Pfam" id="PF12679">
    <property type="entry name" value="ABC2_membrane_2"/>
    <property type="match status" value="1"/>
</dbReference>
<feature type="transmembrane region" description="Helical" evidence="1">
    <location>
        <begin position="158"/>
        <end position="186"/>
    </location>
</feature>
<feature type="transmembrane region" description="Helical" evidence="1">
    <location>
        <begin position="292"/>
        <end position="312"/>
    </location>
</feature>
<dbReference type="GO" id="GO:0140359">
    <property type="term" value="F:ABC-type transporter activity"/>
    <property type="evidence" value="ECO:0007669"/>
    <property type="project" value="InterPro"/>
</dbReference>
<dbReference type="GO" id="GO:0005886">
    <property type="term" value="C:plasma membrane"/>
    <property type="evidence" value="ECO:0007669"/>
    <property type="project" value="UniProtKB-SubCell"/>
</dbReference>
<keyword evidence="1" id="KW-0812">Transmembrane</keyword>
<dbReference type="Proteomes" id="UP000183954">
    <property type="component" value="Unassembled WGS sequence"/>
</dbReference>
<dbReference type="PANTHER" id="PTHR37305:SF1">
    <property type="entry name" value="MEMBRANE PROTEIN"/>
    <property type="match status" value="1"/>
</dbReference>
<dbReference type="PANTHER" id="PTHR37305">
    <property type="entry name" value="INTEGRAL MEMBRANE PROTEIN-RELATED"/>
    <property type="match status" value="1"/>
</dbReference>
<reference evidence="3" key="1">
    <citation type="submission" date="2016-11" db="EMBL/GenBank/DDBJ databases">
        <authorList>
            <person name="Varghese N."/>
            <person name="Submissions S."/>
        </authorList>
    </citation>
    <scope>NUCLEOTIDE SEQUENCE [LARGE SCALE GENOMIC DNA]</scope>
    <source>
        <strain evidence="3">DSM 15449</strain>
    </source>
</reference>
<feature type="transmembrane region" description="Helical" evidence="1">
    <location>
        <begin position="240"/>
        <end position="260"/>
    </location>
</feature>
<sequence>MRRMLNLIQNENMKIYHQMSTYIMLGLLIVVVIAGGFISTNGGPGQQATTNSDWRTKLTEENTNLQASLQQSQGIVAEESSAQIEKIIETNNYRLEHNLPPEYGVWGFVTEFSVLVELVSLFVIIIAAGIVAGEFNTGTIKLLLIRPIKRWKVLLSKYIAVLLFAFVALILLFVATFVVGGIFHSFSGLNQPYLGYKNGNVTEVNMLWHIFINYAYACVNLLMMVTFAFMISAVFRNNTLAVGISLFLMFTGTILVSLLSKYSWVKYILFANINLTVYTDGTPVVKGMTMTFSLMVLAVYFIVFNLISWYVFMKRDVAT</sequence>
<dbReference type="EMBL" id="FQXJ01000017">
    <property type="protein sequence ID" value="SHI35097.1"/>
    <property type="molecule type" value="Genomic_DNA"/>
</dbReference>
<keyword evidence="3" id="KW-1185">Reference proteome</keyword>
<dbReference type="AlphaFoldDB" id="A0A1M6AFB0"/>
<feature type="transmembrane region" description="Helical" evidence="1">
    <location>
        <begin position="21"/>
        <end position="39"/>
    </location>
</feature>
<gene>
    <name evidence="2" type="ORF">SAMN02746098_03933</name>
</gene>
<dbReference type="STRING" id="1121420.SAMN02746098_03933"/>
<keyword evidence="1" id="KW-1133">Transmembrane helix</keyword>
<evidence type="ECO:0000313" key="2">
    <source>
        <dbReference type="EMBL" id="SHI35097.1"/>
    </source>
</evidence>
<feature type="transmembrane region" description="Helical" evidence="1">
    <location>
        <begin position="206"/>
        <end position="228"/>
    </location>
</feature>
<dbReference type="OrthoDB" id="2024038at2"/>
<evidence type="ECO:0000313" key="3">
    <source>
        <dbReference type="Proteomes" id="UP000183954"/>
    </source>
</evidence>
<evidence type="ECO:0000256" key="1">
    <source>
        <dbReference type="SAM" id="Phobius"/>
    </source>
</evidence>